<protein>
    <submittedName>
        <fullName evidence="1">Uncharacterized protein</fullName>
    </submittedName>
</protein>
<name>A0A482WJT6_LAOST</name>
<keyword evidence="2" id="KW-1185">Reference proteome</keyword>
<dbReference type="Proteomes" id="UP000291343">
    <property type="component" value="Unassembled WGS sequence"/>
</dbReference>
<dbReference type="InParanoid" id="A0A482WJT6"/>
<comment type="caution">
    <text evidence="1">The sequence shown here is derived from an EMBL/GenBank/DDBJ whole genome shotgun (WGS) entry which is preliminary data.</text>
</comment>
<reference evidence="1 2" key="1">
    <citation type="journal article" date="2017" name="Gigascience">
        <title>Genome sequence of the small brown planthopper, Laodelphax striatellus.</title>
        <authorList>
            <person name="Zhu J."/>
            <person name="Jiang F."/>
            <person name="Wang X."/>
            <person name="Yang P."/>
            <person name="Bao Y."/>
            <person name="Zhao W."/>
            <person name="Wang W."/>
            <person name="Lu H."/>
            <person name="Wang Q."/>
            <person name="Cui N."/>
            <person name="Li J."/>
            <person name="Chen X."/>
            <person name="Luo L."/>
            <person name="Yu J."/>
            <person name="Kang L."/>
            <person name="Cui F."/>
        </authorList>
    </citation>
    <scope>NUCLEOTIDE SEQUENCE [LARGE SCALE GENOMIC DNA]</scope>
    <source>
        <strain evidence="1">Lst14</strain>
    </source>
</reference>
<dbReference type="AlphaFoldDB" id="A0A482WJT6"/>
<sequence>MFYVAESINATVPANCTVIVGTYKLHRREDIFPNPDHSTGQFPSRKGRQPPLLLVCALQRRTQELRRKYRQLKFEGDPLNCAQEFPRHARHSEKDWVLQADIILKRTDGFRIKLQPENQLYQPSEKTQIIVQHKSYYDLVV</sequence>
<evidence type="ECO:0000313" key="1">
    <source>
        <dbReference type="EMBL" id="RZF33779.1"/>
    </source>
</evidence>
<dbReference type="STRING" id="195883.A0A482WJT6"/>
<dbReference type="OrthoDB" id="1470350at2759"/>
<accession>A0A482WJT6</accession>
<gene>
    <name evidence="1" type="ORF">LSTR_LSTR014948</name>
</gene>
<dbReference type="EMBL" id="QKKF02033404">
    <property type="protein sequence ID" value="RZF33779.1"/>
    <property type="molecule type" value="Genomic_DNA"/>
</dbReference>
<organism evidence="1 2">
    <name type="scientific">Laodelphax striatellus</name>
    <name type="common">Small brown planthopper</name>
    <name type="synonym">Delphax striatella</name>
    <dbReference type="NCBI Taxonomy" id="195883"/>
    <lineage>
        <taxon>Eukaryota</taxon>
        <taxon>Metazoa</taxon>
        <taxon>Ecdysozoa</taxon>
        <taxon>Arthropoda</taxon>
        <taxon>Hexapoda</taxon>
        <taxon>Insecta</taxon>
        <taxon>Pterygota</taxon>
        <taxon>Neoptera</taxon>
        <taxon>Paraneoptera</taxon>
        <taxon>Hemiptera</taxon>
        <taxon>Auchenorrhyncha</taxon>
        <taxon>Fulgoroidea</taxon>
        <taxon>Delphacidae</taxon>
        <taxon>Criomorphinae</taxon>
        <taxon>Laodelphax</taxon>
    </lineage>
</organism>
<proteinExistence type="predicted"/>
<evidence type="ECO:0000313" key="2">
    <source>
        <dbReference type="Proteomes" id="UP000291343"/>
    </source>
</evidence>